<dbReference type="EMBL" id="CP023445">
    <property type="protein sequence ID" value="ATE55504.1"/>
    <property type="molecule type" value="Genomic_DNA"/>
</dbReference>
<proteinExistence type="predicted"/>
<dbReference type="AlphaFoldDB" id="A0A290Z937"/>
<dbReference type="Proteomes" id="UP000218505">
    <property type="component" value="Chromosome"/>
</dbReference>
<name>A0A290Z937_9PSEU</name>
<gene>
    <name evidence="1" type="ORF">CNX65_21275</name>
</gene>
<evidence type="ECO:0000313" key="1">
    <source>
        <dbReference type="EMBL" id="ATE55504.1"/>
    </source>
</evidence>
<sequence length="102" mass="10566">MRSSANPRPHAVALCCGSAGFLSPGPRATTRTATTIQVCADALTRTSALFDAGSPEQAVDQAHTALATTLREVTVDDVITRPAQWLELKAQQVATLTSACAG</sequence>
<reference evidence="1" key="1">
    <citation type="submission" date="2017-09" db="EMBL/GenBank/DDBJ databases">
        <title>Complete Genome Sequence of ansamitocin-producing Bacterium Actinosynnema pretiosum X47.</title>
        <authorList>
            <person name="Cao G."/>
            <person name="Zong G."/>
            <person name="Zhong C."/>
            <person name="Fu J."/>
        </authorList>
    </citation>
    <scope>NUCLEOTIDE SEQUENCE [LARGE SCALE GENOMIC DNA]</scope>
    <source>
        <strain evidence="1">X47</strain>
    </source>
</reference>
<accession>A0A290Z937</accession>
<organism evidence="1 2">
    <name type="scientific">Actinosynnema pretiosum</name>
    <dbReference type="NCBI Taxonomy" id="42197"/>
    <lineage>
        <taxon>Bacteria</taxon>
        <taxon>Bacillati</taxon>
        <taxon>Actinomycetota</taxon>
        <taxon>Actinomycetes</taxon>
        <taxon>Pseudonocardiales</taxon>
        <taxon>Pseudonocardiaceae</taxon>
        <taxon>Actinosynnema</taxon>
    </lineage>
</organism>
<dbReference type="KEGG" id="apre:CNX65_21275"/>
<evidence type="ECO:0000313" key="2">
    <source>
        <dbReference type="Proteomes" id="UP000218505"/>
    </source>
</evidence>
<protein>
    <submittedName>
        <fullName evidence="1">Uncharacterized protein</fullName>
    </submittedName>
</protein>
<keyword evidence="2" id="KW-1185">Reference proteome</keyword>